<dbReference type="EMBL" id="DYWT01000141">
    <property type="protein sequence ID" value="HJF31858.1"/>
    <property type="molecule type" value="Genomic_DNA"/>
</dbReference>
<keyword evidence="1" id="KW-0472">Membrane</keyword>
<gene>
    <name evidence="2" type="ORF">K8V56_08765</name>
</gene>
<dbReference type="AlphaFoldDB" id="A0A921KDA5"/>
<feature type="transmembrane region" description="Helical" evidence="1">
    <location>
        <begin position="26"/>
        <end position="44"/>
    </location>
</feature>
<comment type="caution">
    <text evidence="2">The sequence shown here is derived from an EMBL/GenBank/DDBJ whole genome shotgun (WGS) entry which is preliminary data.</text>
</comment>
<evidence type="ECO:0000256" key="1">
    <source>
        <dbReference type="SAM" id="Phobius"/>
    </source>
</evidence>
<proteinExistence type="predicted"/>
<accession>A0A921KDA5</accession>
<feature type="transmembrane region" description="Helical" evidence="1">
    <location>
        <begin position="207"/>
        <end position="234"/>
    </location>
</feature>
<reference evidence="2" key="1">
    <citation type="journal article" date="2021" name="PeerJ">
        <title>Extensive microbial diversity within the chicken gut microbiome revealed by metagenomics and culture.</title>
        <authorList>
            <person name="Gilroy R."/>
            <person name="Ravi A."/>
            <person name="Getino M."/>
            <person name="Pursley I."/>
            <person name="Horton D.L."/>
            <person name="Alikhan N.F."/>
            <person name="Baker D."/>
            <person name="Gharbi K."/>
            <person name="Hall N."/>
            <person name="Watson M."/>
            <person name="Adriaenssens E.M."/>
            <person name="Foster-Nyarko E."/>
            <person name="Jarju S."/>
            <person name="Secka A."/>
            <person name="Antonio M."/>
            <person name="Oren A."/>
            <person name="Chaudhuri R.R."/>
            <person name="La Ragione R."/>
            <person name="Hildebrand F."/>
            <person name="Pallen M.J."/>
        </authorList>
    </citation>
    <scope>NUCLEOTIDE SEQUENCE</scope>
    <source>
        <strain evidence="2">CHK171-7178</strain>
    </source>
</reference>
<evidence type="ECO:0000313" key="3">
    <source>
        <dbReference type="Proteomes" id="UP000698173"/>
    </source>
</evidence>
<keyword evidence="1" id="KW-1133">Transmembrane helix</keyword>
<name>A0A921KDA5_SPOPS</name>
<protein>
    <submittedName>
        <fullName evidence="2">ABC transporter ATPase</fullName>
    </submittedName>
</protein>
<feature type="transmembrane region" description="Helical" evidence="1">
    <location>
        <begin position="128"/>
        <end position="154"/>
    </location>
</feature>
<feature type="transmembrane region" description="Helical" evidence="1">
    <location>
        <begin position="175"/>
        <end position="195"/>
    </location>
</feature>
<feature type="transmembrane region" description="Helical" evidence="1">
    <location>
        <begin position="93"/>
        <end position="116"/>
    </location>
</feature>
<keyword evidence="1" id="KW-0812">Transmembrane</keyword>
<reference evidence="2" key="2">
    <citation type="submission" date="2021-09" db="EMBL/GenBank/DDBJ databases">
        <authorList>
            <person name="Gilroy R."/>
        </authorList>
    </citation>
    <scope>NUCLEOTIDE SEQUENCE</scope>
    <source>
        <strain evidence="2">CHK171-7178</strain>
    </source>
</reference>
<feature type="transmembrane region" description="Helical" evidence="1">
    <location>
        <begin position="64"/>
        <end position="81"/>
    </location>
</feature>
<evidence type="ECO:0000313" key="2">
    <source>
        <dbReference type="EMBL" id="HJF31858.1"/>
    </source>
</evidence>
<dbReference type="Proteomes" id="UP000698173">
    <property type="component" value="Unassembled WGS sequence"/>
</dbReference>
<sequence length="258" mass="29503">MLKKLTVEDVSVLREPLVSGRQSPNALAGALVLGAFMQSLIYYLEYTVLGRMTNFPNKDQILTVHFWITVVLVILSVIYAIPFIYKRSQKTQYLLSILVSQNAFTLSFYICGLFLIGENQKVSESSLLTFTLVTLFLGALLLGATVTRFSILLRKGKYRKGSKRDELRARFEKKTYIPAVIIGSTALLFIIQFAVRTFNLADIEDIMLILICFTIFYTMLFVLPEQLVILYCKFRFKSFNFDKRGYLDSEDSAKGRKL</sequence>
<organism evidence="2 3">
    <name type="scientific">Sporosarcina psychrophila</name>
    <name type="common">Bacillus psychrophilus</name>
    <dbReference type="NCBI Taxonomy" id="1476"/>
    <lineage>
        <taxon>Bacteria</taxon>
        <taxon>Bacillati</taxon>
        <taxon>Bacillota</taxon>
        <taxon>Bacilli</taxon>
        <taxon>Bacillales</taxon>
        <taxon>Caryophanaceae</taxon>
        <taxon>Sporosarcina</taxon>
    </lineage>
</organism>